<dbReference type="InterPro" id="IPR029489">
    <property type="entry name" value="OGT/SEC/SPY_C"/>
</dbReference>
<evidence type="ECO:0000256" key="3">
    <source>
        <dbReference type="ARBA" id="ARBA00022679"/>
    </source>
</evidence>
<feature type="domain" description="O-GlcNAc transferase C-terminal" evidence="6">
    <location>
        <begin position="202"/>
        <end position="368"/>
    </location>
</feature>
<evidence type="ECO:0000256" key="2">
    <source>
        <dbReference type="ARBA" id="ARBA00022676"/>
    </source>
</evidence>
<comment type="caution">
    <text evidence="7">The sequence shown here is derived from an EMBL/GenBank/DDBJ whole genome shotgun (WGS) entry which is preliminary data.</text>
</comment>
<evidence type="ECO:0000313" key="7">
    <source>
        <dbReference type="EMBL" id="EFW30539.1"/>
    </source>
</evidence>
<dbReference type="SUPFAM" id="SSF53756">
    <property type="entry name" value="UDP-Glycosyltransferase/glycogen phosphorylase"/>
    <property type="match status" value="1"/>
</dbReference>
<evidence type="ECO:0000256" key="1">
    <source>
        <dbReference type="ARBA" id="ARBA00004922"/>
    </source>
</evidence>
<dbReference type="InterPro" id="IPR051939">
    <property type="entry name" value="Glycosyltr_41/O-GlcNAc_trsf"/>
</dbReference>
<dbReference type="EMBL" id="AECV01000001">
    <property type="protein sequence ID" value="EFW30539.1"/>
    <property type="molecule type" value="Genomic_DNA"/>
</dbReference>
<dbReference type="InterPro" id="IPR011990">
    <property type="entry name" value="TPR-like_helical_dom_sf"/>
</dbReference>
<keyword evidence="8" id="KW-1185">Reference proteome</keyword>
<keyword evidence="3" id="KW-0808">Transferase</keyword>
<dbReference type="HOGENOM" id="CLU_001721_4_1_9"/>
<sequence length="589" mass="66735">MQEQPPQNEHKAEEKMNWLKLAAKFSADGDLKGMRACAQEVDKLAEGDVDAVAVNAEAALYSGSIEEAQQLAEQVLRVSPRHPRARMVWAGLAALEFRLGDEISLLADLIEELSYKAKILGEDDPAYSIYYQMLRRARGWLADAFYLGGEAKGAAHELLMSSRLAKEPSEEAELYSKYLFMRNYRYLGAREGRQKAELYNDMVAVTSYTHENALCTEHRKLRIGYISPDFREHAVAYFLTPLLRHFDGEQFMVFCYATGRNDAVTDRLRSRRVTWRDLRSRSPRTAARLINEDRIDILVDLSGHSQDNALPIMAYRPAPIQISGIGYTNTTGVDTIDYFLSDEICIPYGDTTAESGFTEQILRMPHSHLCYAPEEIRPMPETGFEAPVRRNGYVTFGSFNNFAKVTDETLLLWRGILESVHDSRLVIKGKICSIDAGKDFLKKRLSLLSYDMTRVELRPYSPDYLEQYRDIDIALDTAPYNGGLTTCEALYMGVPVISIRGRTHGARFGASILTNAGVRELVVENDINYVRRAVQLAESPKLIEAYHAGLRTNMKRSPLMDIQSYMRALEDAYVEIWKKFCDIGAKQSI</sequence>
<dbReference type="Gene3D" id="3.40.50.11380">
    <property type="match status" value="1"/>
</dbReference>
<evidence type="ECO:0000256" key="4">
    <source>
        <dbReference type="ARBA" id="ARBA00022737"/>
    </source>
</evidence>
<feature type="domain" description="O-GlcNAc transferase C-terminal" evidence="6">
    <location>
        <begin position="394"/>
        <end position="568"/>
    </location>
</feature>
<protein>
    <recommendedName>
        <fullName evidence="6">O-GlcNAc transferase C-terminal domain-containing protein</fullName>
    </recommendedName>
</protein>
<dbReference type="RefSeq" id="WP_009348821.1">
    <property type="nucleotide sequence ID" value="NZ_GL638127.1"/>
</dbReference>
<reference evidence="7 8" key="1">
    <citation type="submission" date="2010-08" db="EMBL/GenBank/DDBJ databases">
        <authorList>
            <person name="Weinstock G."/>
            <person name="Sodergren E."/>
            <person name="Clifton S."/>
            <person name="Fulton L."/>
            <person name="Fulton B."/>
            <person name="Courtney L."/>
            <person name="Fronick C."/>
            <person name="Harrison M."/>
            <person name="Strong C."/>
            <person name="Farmer C."/>
            <person name="Delahaunty K."/>
            <person name="Markovic C."/>
            <person name="Hall O."/>
            <person name="Minx P."/>
            <person name="Tomlinson C."/>
            <person name="Mitreva M."/>
            <person name="Hou S."/>
            <person name="Chen J."/>
            <person name="Wollam A."/>
            <person name="Pepin K.H."/>
            <person name="Johnson M."/>
            <person name="Bhonagiri V."/>
            <person name="Zhang X."/>
            <person name="Suruliraj S."/>
            <person name="Warren W."/>
            <person name="Chinwalla A."/>
            <person name="Mardis E.R."/>
            <person name="Wilson R.K."/>
        </authorList>
    </citation>
    <scope>NUCLEOTIDE SEQUENCE [LARGE SCALE GENOMIC DNA]</scope>
    <source>
        <strain evidence="7 8">F0399</strain>
    </source>
</reference>
<keyword evidence="4" id="KW-0677">Repeat</keyword>
<accession>E7MZM5</accession>
<evidence type="ECO:0000313" key="8">
    <source>
        <dbReference type="Proteomes" id="UP000004633"/>
    </source>
</evidence>
<dbReference type="PANTHER" id="PTHR44835">
    <property type="entry name" value="UDP-N-ACETYLGLUCOSAMINE--PEPTIDE N-ACETYLGLUCOSAMINYLTRANSFERASE SPINDLY-RELATED"/>
    <property type="match status" value="1"/>
</dbReference>
<keyword evidence="2" id="KW-0328">Glycosyltransferase</keyword>
<dbReference type="GO" id="GO:0016757">
    <property type="term" value="F:glycosyltransferase activity"/>
    <property type="evidence" value="ECO:0007669"/>
    <property type="project" value="UniProtKB-KW"/>
</dbReference>
<evidence type="ECO:0000256" key="5">
    <source>
        <dbReference type="ARBA" id="ARBA00022803"/>
    </source>
</evidence>
<dbReference type="Pfam" id="PF13844">
    <property type="entry name" value="Glyco_transf_41"/>
    <property type="match status" value="2"/>
</dbReference>
<dbReference type="Proteomes" id="UP000004633">
    <property type="component" value="Unassembled WGS sequence"/>
</dbReference>
<dbReference type="PANTHER" id="PTHR44835:SF1">
    <property type="entry name" value="PROTEIN O-GLCNAC TRANSFERASE"/>
    <property type="match status" value="1"/>
</dbReference>
<dbReference type="Gene3D" id="3.40.50.2000">
    <property type="entry name" value="Glycogen Phosphorylase B"/>
    <property type="match status" value="1"/>
</dbReference>
<proteinExistence type="predicted"/>
<organism evidence="7 8">
    <name type="scientific">Selenomonas artemidis F0399</name>
    <dbReference type="NCBI Taxonomy" id="749551"/>
    <lineage>
        <taxon>Bacteria</taxon>
        <taxon>Bacillati</taxon>
        <taxon>Bacillota</taxon>
        <taxon>Negativicutes</taxon>
        <taxon>Selenomonadales</taxon>
        <taxon>Selenomonadaceae</taxon>
        <taxon>Selenomonas</taxon>
    </lineage>
</organism>
<gene>
    <name evidence="7" type="ORF">HMPREF9555_00167</name>
</gene>
<evidence type="ECO:0000259" key="6">
    <source>
        <dbReference type="Pfam" id="PF13844"/>
    </source>
</evidence>
<dbReference type="STRING" id="749551.HMPREF9555_00167"/>
<dbReference type="AlphaFoldDB" id="E7MZM5"/>
<comment type="pathway">
    <text evidence="1">Protein modification; protein glycosylation.</text>
</comment>
<dbReference type="SUPFAM" id="SSF48452">
    <property type="entry name" value="TPR-like"/>
    <property type="match status" value="1"/>
</dbReference>
<name>E7MZM5_9FIRM</name>
<keyword evidence="5" id="KW-0802">TPR repeat</keyword>